<dbReference type="Gene3D" id="3.40.630.30">
    <property type="match status" value="1"/>
</dbReference>
<dbReference type="PANTHER" id="PTHR43877">
    <property type="entry name" value="AMINOALKYLPHOSPHONATE N-ACETYLTRANSFERASE-RELATED-RELATED"/>
    <property type="match status" value="1"/>
</dbReference>
<evidence type="ECO:0000313" key="5">
    <source>
        <dbReference type="Proteomes" id="UP001165297"/>
    </source>
</evidence>
<dbReference type="PANTHER" id="PTHR43877:SF1">
    <property type="entry name" value="ACETYLTRANSFERASE"/>
    <property type="match status" value="1"/>
</dbReference>
<organism evidence="4 5">
    <name type="scientific">Hymenobacter nitidus</name>
    <dbReference type="NCBI Taxonomy" id="2880929"/>
    <lineage>
        <taxon>Bacteria</taxon>
        <taxon>Pseudomonadati</taxon>
        <taxon>Bacteroidota</taxon>
        <taxon>Cytophagia</taxon>
        <taxon>Cytophagales</taxon>
        <taxon>Hymenobacteraceae</taxon>
        <taxon>Hymenobacter</taxon>
    </lineage>
</organism>
<evidence type="ECO:0000259" key="3">
    <source>
        <dbReference type="PROSITE" id="PS51186"/>
    </source>
</evidence>
<dbReference type="InterPro" id="IPR000182">
    <property type="entry name" value="GNAT_dom"/>
</dbReference>
<gene>
    <name evidence="4" type="ORF">LGH70_13060</name>
</gene>
<dbReference type="CDD" id="cd04301">
    <property type="entry name" value="NAT_SF"/>
    <property type="match status" value="1"/>
</dbReference>
<evidence type="ECO:0000256" key="2">
    <source>
        <dbReference type="ARBA" id="ARBA00023315"/>
    </source>
</evidence>
<dbReference type="PROSITE" id="PS51186">
    <property type="entry name" value="GNAT"/>
    <property type="match status" value="1"/>
</dbReference>
<dbReference type="SUPFAM" id="SSF55729">
    <property type="entry name" value="Acyl-CoA N-acyltransferases (Nat)"/>
    <property type="match status" value="1"/>
</dbReference>
<comment type="caution">
    <text evidence="4">The sequence shown here is derived from an EMBL/GenBank/DDBJ whole genome shotgun (WGS) entry which is preliminary data.</text>
</comment>
<accession>A0ABS8ADN0</accession>
<dbReference type="Pfam" id="PF13673">
    <property type="entry name" value="Acetyltransf_10"/>
    <property type="match status" value="1"/>
</dbReference>
<protein>
    <submittedName>
        <fullName evidence="4">GNAT family N-acetyltransferase</fullName>
    </submittedName>
</protein>
<proteinExistence type="predicted"/>
<dbReference type="InterPro" id="IPR050832">
    <property type="entry name" value="Bact_Acetyltransf"/>
</dbReference>
<name>A0ABS8ADN0_9BACT</name>
<evidence type="ECO:0000256" key="1">
    <source>
        <dbReference type="ARBA" id="ARBA00022679"/>
    </source>
</evidence>
<sequence>MNPILTITPAATTDVAELASFVNSVYRGESSKQGWTTEAHLLDGPRIDAESLEEMLRADGATLLMARTEAGVLVGSVYLQRQAGAMYLGMLSVRSTQQGGGIGRFLLQAADAYAQRQGASRMKITVISVRHELLAWYERQGYRRTGETVPFPDNPRFGIPRQPLELLVLEKPLPAAGA</sequence>
<dbReference type="EMBL" id="JAJADQ010000006">
    <property type="protein sequence ID" value="MCB2378523.1"/>
    <property type="molecule type" value="Genomic_DNA"/>
</dbReference>
<feature type="domain" description="N-acetyltransferase" evidence="3">
    <location>
        <begin position="5"/>
        <end position="174"/>
    </location>
</feature>
<dbReference type="Proteomes" id="UP001165297">
    <property type="component" value="Unassembled WGS sequence"/>
</dbReference>
<reference evidence="4" key="1">
    <citation type="submission" date="2021-10" db="EMBL/GenBank/DDBJ databases">
        <authorList>
            <person name="Dean J.D."/>
            <person name="Kim M.K."/>
            <person name="Newey C.N."/>
            <person name="Stoker T.S."/>
            <person name="Thompson D.W."/>
            <person name="Grose J.H."/>
        </authorList>
    </citation>
    <scope>NUCLEOTIDE SEQUENCE</scope>
    <source>
        <strain evidence="4">BT635</strain>
    </source>
</reference>
<dbReference type="RefSeq" id="WP_226186291.1">
    <property type="nucleotide sequence ID" value="NZ_JAJADQ010000006.1"/>
</dbReference>
<keyword evidence="2" id="KW-0012">Acyltransferase</keyword>
<dbReference type="InterPro" id="IPR016181">
    <property type="entry name" value="Acyl_CoA_acyltransferase"/>
</dbReference>
<keyword evidence="5" id="KW-1185">Reference proteome</keyword>
<evidence type="ECO:0000313" key="4">
    <source>
        <dbReference type="EMBL" id="MCB2378523.1"/>
    </source>
</evidence>
<keyword evidence="1" id="KW-0808">Transferase</keyword>